<evidence type="ECO:0000256" key="2">
    <source>
        <dbReference type="ARBA" id="ARBA00022475"/>
    </source>
</evidence>
<dbReference type="PANTHER" id="PTHR40064">
    <property type="entry name" value="MEMBRANE PROTEIN-RELATED"/>
    <property type="match status" value="1"/>
</dbReference>
<proteinExistence type="predicted"/>
<dbReference type="InterPro" id="IPR010343">
    <property type="entry name" value="ArAE_1"/>
</dbReference>
<feature type="transmembrane region" description="Helical" evidence="6">
    <location>
        <begin position="51"/>
        <end position="71"/>
    </location>
</feature>
<accession>A0ABS2SRP1</accession>
<feature type="transmembrane region" description="Helical" evidence="6">
    <location>
        <begin position="83"/>
        <end position="114"/>
    </location>
</feature>
<dbReference type="RefSeq" id="WP_035418344.1">
    <property type="nucleotide sequence ID" value="NZ_JAFBCV010000003.1"/>
</dbReference>
<evidence type="ECO:0000256" key="4">
    <source>
        <dbReference type="ARBA" id="ARBA00022989"/>
    </source>
</evidence>
<dbReference type="Pfam" id="PF11728">
    <property type="entry name" value="ArAE_1_C"/>
    <property type="match status" value="1"/>
</dbReference>
<evidence type="ECO:0000256" key="6">
    <source>
        <dbReference type="SAM" id="Phobius"/>
    </source>
</evidence>
<comment type="subcellular location">
    <subcellularLocation>
        <location evidence="1">Cell membrane</location>
        <topology evidence="1">Multi-pass membrane protein</topology>
    </subcellularLocation>
</comment>
<keyword evidence="9" id="KW-1185">Reference proteome</keyword>
<sequence length="327" mass="37529">MSFRIGYRTIKTAVGVIIALSVAEALALDFASSAAIITILCISVTRKNSLLVSWARFIACMIGLGMSAVLFEAIGYHPFSLGLFILLFIPVMLIVRATDGIVTSSVIVLHLYVVGEASLAFFWNELQLILIGIGTALLMNLYMPSKDKELRSKRLLIEKKLVIILRELSAYIQHGESQWDGKELSEADALLKESKQQAMQSMNNHLLREEDHFYHYFGMRERQLDIIERIMPHLTRITGSFSQREEVANFLNELSKAVSPTNSVPYFLLRLEEMRKAFREMPLPKSREEFETRSSLMYVVFELEQYLLTKEALWTHKSDKRRLFRKP</sequence>
<evidence type="ECO:0000313" key="8">
    <source>
        <dbReference type="EMBL" id="MBM7838169.1"/>
    </source>
</evidence>
<keyword evidence="4 6" id="KW-1133">Transmembrane helix</keyword>
<keyword evidence="2" id="KW-1003">Cell membrane</keyword>
<feature type="transmembrane region" description="Helical" evidence="6">
    <location>
        <begin position="126"/>
        <end position="143"/>
    </location>
</feature>
<dbReference type="Pfam" id="PF06081">
    <property type="entry name" value="ArAE_1"/>
    <property type="match status" value="1"/>
</dbReference>
<dbReference type="Gene3D" id="1.20.120.940">
    <property type="entry name" value="Putative aromatic acid exporter, C-terminal domain"/>
    <property type="match status" value="1"/>
</dbReference>
<feature type="transmembrane region" description="Helical" evidence="6">
    <location>
        <begin position="12"/>
        <end position="45"/>
    </location>
</feature>
<evidence type="ECO:0000313" key="9">
    <source>
        <dbReference type="Proteomes" id="UP001179280"/>
    </source>
</evidence>
<evidence type="ECO:0000256" key="3">
    <source>
        <dbReference type="ARBA" id="ARBA00022692"/>
    </source>
</evidence>
<organism evidence="8 9">
    <name type="scientific">Shouchella xiaoxiensis</name>
    <dbReference type="NCBI Taxonomy" id="766895"/>
    <lineage>
        <taxon>Bacteria</taxon>
        <taxon>Bacillati</taxon>
        <taxon>Bacillota</taxon>
        <taxon>Bacilli</taxon>
        <taxon>Bacillales</taxon>
        <taxon>Bacillaceae</taxon>
        <taxon>Shouchella</taxon>
    </lineage>
</organism>
<dbReference type="InterPro" id="IPR021062">
    <property type="entry name" value="ArAE_1_C"/>
</dbReference>
<comment type="caution">
    <text evidence="8">The sequence shown here is derived from an EMBL/GenBank/DDBJ whole genome shotgun (WGS) entry which is preliminary data.</text>
</comment>
<dbReference type="InterPro" id="IPR038323">
    <property type="entry name" value="ArAE_1_C_sf"/>
</dbReference>
<feature type="domain" description="Putative aromatic acid exporter C-terminal" evidence="7">
    <location>
        <begin position="147"/>
        <end position="310"/>
    </location>
</feature>
<evidence type="ECO:0000259" key="7">
    <source>
        <dbReference type="Pfam" id="PF11728"/>
    </source>
</evidence>
<dbReference type="PANTHER" id="PTHR40064:SF1">
    <property type="entry name" value="MEMBRANE PROTEIN"/>
    <property type="match status" value="1"/>
</dbReference>
<protein>
    <submittedName>
        <fullName evidence="8">Uncharacterized membrane protein YgaE (UPF0421/DUF939 family)</fullName>
    </submittedName>
</protein>
<keyword evidence="5 6" id="KW-0472">Membrane</keyword>
<gene>
    <name evidence="8" type="ORF">JOC54_001400</name>
</gene>
<evidence type="ECO:0000256" key="5">
    <source>
        <dbReference type="ARBA" id="ARBA00023136"/>
    </source>
</evidence>
<dbReference type="InterPro" id="IPR052984">
    <property type="entry name" value="UPF0421"/>
</dbReference>
<keyword evidence="3 6" id="KW-0812">Transmembrane</keyword>
<dbReference type="EMBL" id="JAFBCV010000003">
    <property type="protein sequence ID" value="MBM7838169.1"/>
    <property type="molecule type" value="Genomic_DNA"/>
</dbReference>
<dbReference type="Proteomes" id="UP001179280">
    <property type="component" value="Unassembled WGS sequence"/>
</dbReference>
<name>A0ABS2SRP1_9BACI</name>
<reference evidence="8" key="1">
    <citation type="submission" date="2021-01" db="EMBL/GenBank/DDBJ databases">
        <title>Genomic Encyclopedia of Type Strains, Phase IV (KMG-IV): sequencing the most valuable type-strain genomes for metagenomic binning, comparative biology and taxonomic classification.</title>
        <authorList>
            <person name="Goeker M."/>
        </authorList>
    </citation>
    <scope>NUCLEOTIDE SEQUENCE</scope>
    <source>
        <strain evidence="8">DSM 21943</strain>
    </source>
</reference>
<evidence type="ECO:0000256" key="1">
    <source>
        <dbReference type="ARBA" id="ARBA00004651"/>
    </source>
</evidence>